<dbReference type="Proteomes" id="UP000240760">
    <property type="component" value="Unassembled WGS sequence"/>
</dbReference>
<keyword evidence="3" id="KW-1185">Reference proteome</keyword>
<evidence type="ECO:0000256" key="1">
    <source>
        <dbReference type="SAM" id="MobiDB-lite"/>
    </source>
</evidence>
<dbReference type="AlphaFoldDB" id="A0A2T4BVZ1"/>
<accession>A0A2T4BVZ1</accession>
<evidence type="ECO:0000313" key="2">
    <source>
        <dbReference type="EMBL" id="PTB73475.1"/>
    </source>
</evidence>
<reference evidence="2 3" key="1">
    <citation type="submission" date="2016-07" db="EMBL/GenBank/DDBJ databases">
        <title>Multiple horizontal gene transfer events from other fungi enriched the ability of initially mycotrophic Trichoderma (Ascomycota) to feed on dead plant biomass.</title>
        <authorList>
            <consortium name="DOE Joint Genome Institute"/>
            <person name="Aerts A."/>
            <person name="Atanasova L."/>
            <person name="Chenthamara K."/>
            <person name="Zhang J."/>
            <person name="Grujic M."/>
            <person name="Henrissat B."/>
            <person name="Kuo A."/>
            <person name="Salamov A."/>
            <person name="Lipzen A."/>
            <person name="Labutti K."/>
            <person name="Barry K."/>
            <person name="Miao Y."/>
            <person name="Rahimi M.J."/>
            <person name="Shen Q."/>
            <person name="Grigoriev I.V."/>
            <person name="Kubicek C.P."/>
            <person name="Druzhinina I.S."/>
        </authorList>
    </citation>
    <scope>NUCLEOTIDE SEQUENCE [LARGE SCALE GENOMIC DNA]</scope>
    <source>
        <strain evidence="2 3">ATCC 18648</strain>
    </source>
</reference>
<proteinExistence type="predicted"/>
<dbReference type="OrthoDB" id="3513895at2759"/>
<organism evidence="2 3">
    <name type="scientific">Trichoderma longibrachiatum ATCC 18648</name>
    <dbReference type="NCBI Taxonomy" id="983965"/>
    <lineage>
        <taxon>Eukaryota</taxon>
        <taxon>Fungi</taxon>
        <taxon>Dikarya</taxon>
        <taxon>Ascomycota</taxon>
        <taxon>Pezizomycotina</taxon>
        <taxon>Sordariomycetes</taxon>
        <taxon>Hypocreomycetidae</taxon>
        <taxon>Hypocreales</taxon>
        <taxon>Hypocreaceae</taxon>
        <taxon>Trichoderma</taxon>
    </lineage>
</organism>
<feature type="region of interest" description="Disordered" evidence="1">
    <location>
        <begin position="1"/>
        <end position="41"/>
    </location>
</feature>
<dbReference type="EMBL" id="KZ679138">
    <property type="protein sequence ID" value="PTB73475.1"/>
    <property type="molecule type" value="Genomic_DNA"/>
</dbReference>
<name>A0A2T4BVZ1_TRILO</name>
<evidence type="ECO:0000313" key="3">
    <source>
        <dbReference type="Proteomes" id="UP000240760"/>
    </source>
</evidence>
<protein>
    <submittedName>
        <fullName evidence="2">Uncharacterized protein</fullName>
    </submittedName>
</protein>
<sequence>MTDSKTVKPPVKRVLKPVPDRSDRGIHVHSSKTKCSDQFALPGSVPEPEIVRINTMAVPQPFLEPDKLEQWK</sequence>
<gene>
    <name evidence="2" type="ORF">M440DRAFT_1339647</name>
</gene>